<dbReference type="RefSeq" id="XP_042925447.1">
    <property type="nucleotide sequence ID" value="XM_043062095.1"/>
</dbReference>
<keyword evidence="2" id="KW-0812">Transmembrane</keyword>
<keyword evidence="2" id="KW-1133">Transmembrane helix</keyword>
<evidence type="ECO:0000256" key="1">
    <source>
        <dbReference type="SAM" id="MobiDB-lite"/>
    </source>
</evidence>
<dbReference type="AlphaFoldDB" id="A0A2K3DUY2"/>
<dbReference type="InParanoid" id="A0A2K3DUY2"/>
<name>A0A2K3DUY2_CHLRE</name>
<dbReference type="GeneID" id="66053313"/>
<organism evidence="3 4">
    <name type="scientific">Chlamydomonas reinhardtii</name>
    <name type="common">Chlamydomonas smithii</name>
    <dbReference type="NCBI Taxonomy" id="3055"/>
    <lineage>
        <taxon>Eukaryota</taxon>
        <taxon>Viridiplantae</taxon>
        <taxon>Chlorophyta</taxon>
        <taxon>core chlorophytes</taxon>
        <taxon>Chlorophyceae</taxon>
        <taxon>CS clade</taxon>
        <taxon>Chlamydomonadales</taxon>
        <taxon>Chlamydomonadaceae</taxon>
        <taxon>Chlamydomonas</taxon>
    </lineage>
</organism>
<reference evidence="3 4" key="1">
    <citation type="journal article" date="2007" name="Science">
        <title>The Chlamydomonas genome reveals the evolution of key animal and plant functions.</title>
        <authorList>
            <person name="Merchant S.S."/>
            <person name="Prochnik S.E."/>
            <person name="Vallon O."/>
            <person name="Harris E.H."/>
            <person name="Karpowicz S.J."/>
            <person name="Witman G.B."/>
            <person name="Terry A."/>
            <person name="Salamov A."/>
            <person name="Fritz-Laylin L.K."/>
            <person name="Marechal-Drouard L."/>
            <person name="Marshall W.F."/>
            <person name="Qu L.H."/>
            <person name="Nelson D.R."/>
            <person name="Sanderfoot A.A."/>
            <person name="Spalding M.H."/>
            <person name="Kapitonov V.V."/>
            <person name="Ren Q."/>
            <person name="Ferris P."/>
            <person name="Lindquist E."/>
            <person name="Shapiro H."/>
            <person name="Lucas S.M."/>
            <person name="Grimwood J."/>
            <person name="Schmutz J."/>
            <person name="Cardol P."/>
            <person name="Cerutti H."/>
            <person name="Chanfreau G."/>
            <person name="Chen C.L."/>
            <person name="Cognat V."/>
            <person name="Croft M.T."/>
            <person name="Dent R."/>
            <person name="Dutcher S."/>
            <person name="Fernandez E."/>
            <person name="Fukuzawa H."/>
            <person name="Gonzalez-Ballester D."/>
            <person name="Gonzalez-Halphen D."/>
            <person name="Hallmann A."/>
            <person name="Hanikenne M."/>
            <person name="Hippler M."/>
            <person name="Inwood W."/>
            <person name="Jabbari K."/>
            <person name="Kalanon M."/>
            <person name="Kuras R."/>
            <person name="Lefebvre P.A."/>
            <person name="Lemaire S.D."/>
            <person name="Lobanov A.V."/>
            <person name="Lohr M."/>
            <person name="Manuell A."/>
            <person name="Meier I."/>
            <person name="Mets L."/>
            <person name="Mittag M."/>
            <person name="Mittelmeier T."/>
            <person name="Moroney J.V."/>
            <person name="Moseley J."/>
            <person name="Napoli C."/>
            <person name="Nedelcu A.M."/>
            <person name="Niyogi K."/>
            <person name="Novoselov S.V."/>
            <person name="Paulsen I.T."/>
            <person name="Pazour G."/>
            <person name="Purton S."/>
            <person name="Ral J.P."/>
            <person name="Riano-Pachon D.M."/>
            <person name="Riekhof W."/>
            <person name="Rymarquis L."/>
            <person name="Schroda M."/>
            <person name="Stern D."/>
            <person name="Umen J."/>
            <person name="Willows R."/>
            <person name="Wilson N."/>
            <person name="Zimmer S.L."/>
            <person name="Allmer J."/>
            <person name="Balk J."/>
            <person name="Bisova K."/>
            <person name="Chen C.J."/>
            <person name="Elias M."/>
            <person name="Gendler K."/>
            <person name="Hauser C."/>
            <person name="Lamb M.R."/>
            <person name="Ledford H."/>
            <person name="Long J.C."/>
            <person name="Minagawa J."/>
            <person name="Page M.D."/>
            <person name="Pan J."/>
            <person name="Pootakham W."/>
            <person name="Roje S."/>
            <person name="Rose A."/>
            <person name="Stahlberg E."/>
            <person name="Terauchi A.M."/>
            <person name="Yang P."/>
            <person name="Ball S."/>
            <person name="Bowler C."/>
            <person name="Dieckmann C.L."/>
            <person name="Gladyshev V.N."/>
            <person name="Green P."/>
            <person name="Jorgensen R."/>
            <person name="Mayfield S."/>
            <person name="Mueller-Roeber B."/>
            <person name="Rajamani S."/>
            <person name="Sayre R.T."/>
            <person name="Brokstein P."/>
            <person name="Dubchak I."/>
            <person name="Goodstein D."/>
            <person name="Hornick L."/>
            <person name="Huang Y.W."/>
            <person name="Jhaveri J."/>
            <person name="Luo Y."/>
            <person name="Martinez D."/>
            <person name="Ngau W.C."/>
            <person name="Otillar B."/>
            <person name="Poliakov A."/>
            <person name="Porter A."/>
            <person name="Szajkowski L."/>
            <person name="Werner G."/>
            <person name="Zhou K."/>
            <person name="Grigoriev I.V."/>
            <person name="Rokhsar D.S."/>
            <person name="Grossman A.R."/>
        </authorList>
    </citation>
    <scope>NUCLEOTIDE SEQUENCE [LARGE SCALE GENOMIC DNA]</scope>
    <source>
        <strain evidence="4">CC-503</strain>
    </source>
</reference>
<feature type="compositionally biased region" description="Gly residues" evidence="1">
    <location>
        <begin position="197"/>
        <end position="212"/>
    </location>
</feature>
<dbReference type="EMBL" id="CM008965">
    <property type="protein sequence ID" value="PNW84335.1"/>
    <property type="molecule type" value="Genomic_DNA"/>
</dbReference>
<evidence type="ECO:0000313" key="4">
    <source>
        <dbReference type="Proteomes" id="UP000006906"/>
    </source>
</evidence>
<dbReference type="KEGG" id="cre:CHLRE_04g230046v5"/>
<gene>
    <name evidence="3" type="ORF">CHLRE_04g230046v5</name>
</gene>
<keyword evidence="4" id="KW-1185">Reference proteome</keyword>
<dbReference type="Proteomes" id="UP000006906">
    <property type="component" value="Chromosome 4"/>
</dbReference>
<feature type="region of interest" description="Disordered" evidence="1">
    <location>
        <begin position="190"/>
        <end position="220"/>
    </location>
</feature>
<feature type="region of interest" description="Disordered" evidence="1">
    <location>
        <begin position="55"/>
        <end position="94"/>
    </location>
</feature>
<evidence type="ECO:0000256" key="2">
    <source>
        <dbReference type="SAM" id="Phobius"/>
    </source>
</evidence>
<sequence length="368" mass="36454">MQTELQLSAKVNICDRPRAWARQDRPGGHALLAPAVAAPCGPLQVCSGGSFGSNTGSSGTGSGAGGGGRGGRRFLPRGLPDDDRGGGSGAGGGPSSRQVAWEVLLGLLAWAGGGLAVGSVAGWLAVVWAAVLYVLEPPSTAVILSSSGAFGCGPWSPVWRSVGALFMTLAEQRGWDKIVIEKGVRWLRNRRRRGGGDGDGGGGGGGAGGGDGSDLRGETRPAVAAADDRLTAAAPAAGAAAPASMPPPAAAAAGQAAAAAAAAPPPSPPPAAMHNAQGVPTSSAAAAAAAAAAAEEEEERLCRMYRTCMRLGMVLATTAVLVAGAVGAGELTDVCFEAAVARPNRLARQAKWEARRAERAARHRGAGA</sequence>
<feature type="compositionally biased region" description="Gly residues" evidence="1">
    <location>
        <begin position="58"/>
        <end position="69"/>
    </location>
</feature>
<feature type="transmembrane region" description="Helical" evidence="2">
    <location>
        <begin position="107"/>
        <end position="135"/>
    </location>
</feature>
<dbReference type="Gramene" id="PNW84335">
    <property type="protein sequence ID" value="PNW84335"/>
    <property type="gene ID" value="CHLRE_04g230046v5"/>
</dbReference>
<evidence type="ECO:0000313" key="3">
    <source>
        <dbReference type="EMBL" id="PNW84335.1"/>
    </source>
</evidence>
<keyword evidence="2" id="KW-0472">Membrane</keyword>
<proteinExistence type="predicted"/>
<accession>A0A2K3DUY2</accession>
<protein>
    <submittedName>
        <fullName evidence="3">Uncharacterized protein</fullName>
    </submittedName>
</protein>